<dbReference type="AlphaFoldDB" id="U4T1S8"/>
<keyword evidence="2" id="KW-1185">Reference proteome</keyword>
<comment type="caution">
    <text evidence="1">The sequence shown here is derived from an EMBL/GenBank/DDBJ whole genome shotgun (WGS) entry which is preliminary data.</text>
</comment>
<accession>U4T1S8</accession>
<evidence type="ECO:0000313" key="2">
    <source>
        <dbReference type="Proteomes" id="UP000016761"/>
    </source>
</evidence>
<dbReference type="PATRIC" id="fig|1354303.4.peg.2436"/>
<sequence>MAITMQTTLASLTKKDWISSLQQHYLSTEGPYGNSDIINLDVTPAGLAEAIGMNGYSDEDIQDAFMSVFTRKLVRDFLSTKVHEIQGARAYSNFHFLILSCLVAATTTNAGDSNQYRERLGALLDDNQGAEQGVSGINSLWLALSKWMGSQIQQGKSYRKIILPKDIGNMTVIGYAVKLAYPSRDDRKQLKNILKKLSYRAFESSTSLLVELDEDYYGELPLLMQRELFNLRKLYESNHAIENHYFWQLILSILSEINRENPKNHTLLWSVSVRFGGWDGDELEEVVLAKGNRRQDLEVPFWQGGFLQFLEMHRIPKQIKALLDNGCIILLERHGGLWTQDDRKAHAEDTAIILANSPEIIERFQYPCSIAERWCYSENMPLQEALKITGDQGVAGENTSEKGLKFEGGIPVGRNKWLARSGYLPHIKIESNSKFSTNPALKVQIENDIVTIIDDDLIDKEWHLKHTDSYDELTLKRIQFFNNAPLNDSWPQRKSAFEASVELNYQLGNSIVETQNVMSVGVFPNRLCDALEALYARAQSSRSESEIIAILRIVLPQKPEFKYIVWDVLRSLEEAGWLEQDFSCRWRGRVWRLQAPKIVLTGGLTAIVEGAIAHKELEILKVEAIRQGIEIHISAQLEWAVPVISLYGDKIKKLAEELQWSIEIGKSIVAKPAPKCWPIENRTVIGRQLSSIWKAEPGLFIPLNQNISNTKMLVRFTRDDDRDVYAIDEEQGFVTTQRNIAILEYARQIKKPVFIYSDGLLKRQSLNGHLPLPVAKWLRQSTGLQSGPALTSKYSQYQYAVGEEQLNTLQAIFGLAIQGNNKIKPKKLILEIAKQRSRGIRVSYI</sequence>
<dbReference type="eggNOG" id="ENOG503362I">
    <property type="taxonomic scope" value="Bacteria"/>
</dbReference>
<dbReference type="RefSeq" id="WP_021815090.1">
    <property type="nucleotide sequence ID" value="NZ_AUSW01000035.1"/>
</dbReference>
<proteinExistence type="predicted"/>
<dbReference type="OrthoDB" id="8191497at2"/>
<protein>
    <submittedName>
        <fullName evidence="1">Uncharacterized protein</fullName>
    </submittedName>
</protein>
<reference evidence="1 2" key="1">
    <citation type="journal article" date="2013" name="Genome Announc.">
        <title>Draft Genome Sequence of Psychrobacter aquaticus Strain CMS 56T, Isolated from a Cyanobacterial Mat Sample Collected from Water Bodies in the McMurdo Dry Valley Region of Antarctica.</title>
        <authorList>
            <person name="Reddy G.S."/>
            <person name="Ara S."/>
            <person name="Singh A."/>
            <person name="Kumar Pinnaka A."/>
            <person name="Shivaji S."/>
        </authorList>
    </citation>
    <scope>NUCLEOTIDE SEQUENCE [LARGE SCALE GENOMIC DNA]</scope>
    <source>
        <strain evidence="1 2">CMS 56</strain>
    </source>
</reference>
<dbReference type="STRING" id="1354303.M917_2478"/>
<evidence type="ECO:0000313" key="1">
    <source>
        <dbReference type="EMBL" id="ERL54330.1"/>
    </source>
</evidence>
<name>U4T1S8_9GAMM</name>
<dbReference type="Proteomes" id="UP000016761">
    <property type="component" value="Unassembled WGS sequence"/>
</dbReference>
<organism evidence="1 2">
    <name type="scientific">Psychrobacter aquaticus CMS 56</name>
    <dbReference type="NCBI Taxonomy" id="1354303"/>
    <lineage>
        <taxon>Bacteria</taxon>
        <taxon>Pseudomonadati</taxon>
        <taxon>Pseudomonadota</taxon>
        <taxon>Gammaproteobacteria</taxon>
        <taxon>Moraxellales</taxon>
        <taxon>Moraxellaceae</taxon>
        <taxon>Psychrobacter</taxon>
    </lineage>
</organism>
<gene>
    <name evidence="1" type="ORF">M917_2478</name>
</gene>
<dbReference type="EMBL" id="AUSW01000035">
    <property type="protein sequence ID" value="ERL54330.1"/>
    <property type="molecule type" value="Genomic_DNA"/>
</dbReference>